<sequence>MVIALLDNREEYEQWYMQIICSEENTEYPSLLNAHEIETALGENLPLSFPCLAYRQKNELNCLDEEIVYIYEEEFSKWIDRMGKVKRPS</sequence>
<keyword evidence="3" id="KW-1185">Reference proteome</keyword>
<dbReference type="EMBL" id="JADIXP010000012">
    <property type="protein sequence ID" value="MBF4179839.1"/>
    <property type="molecule type" value="Genomic_DNA"/>
</dbReference>
<reference evidence="1 4" key="2">
    <citation type="submission" date="2020-11" db="EMBL/GenBank/DDBJ databases">
        <title>Identification of Lelliottia nimipressuralis from Wound Infection by Whole Genome-Based Bacterial Identification.</title>
        <authorList>
            <person name="Navarathna D.H."/>
            <person name="Choi H."/>
            <person name="Jinadatha C."/>
            <person name="Chatterjee P."/>
            <person name="Hwang M."/>
        </authorList>
    </citation>
    <scope>NUCLEOTIDE SEQUENCE [LARGE SCALE GENOMIC DNA]</scope>
    <source>
        <strain evidence="1 4">DN2020</strain>
    </source>
</reference>
<comment type="caution">
    <text evidence="1">The sequence shown here is derived from an EMBL/GenBank/DDBJ whole genome shotgun (WGS) entry which is preliminary data.</text>
</comment>
<evidence type="ECO:0000313" key="2">
    <source>
        <dbReference type="EMBL" id="TYT33965.1"/>
    </source>
</evidence>
<dbReference type="AlphaFoldDB" id="A0ABD4KDZ4"/>
<evidence type="ECO:0000313" key="1">
    <source>
        <dbReference type="EMBL" id="MBF4179839.1"/>
    </source>
</evidence>
<dbReference type="RefSeq" id="WP_123428903.1">
    <property type="nucleotide sequence ID" value="NZ_CBCYIZ010000014.1"/>
</dbReference>
<dbReference type="Proteomes" id="UP000323910">
    <property type="component" value="Unassembled WGS sequence"/>
</dbReference>
<accession>A0ABD4KDZ4</accession>
<gene>
    <name evidence="2" type="ORF">FZO59_06120</name>
    <name evidence="1" type="ORF">ISP11_18400</name>
</gene>
<organism evidence="1 4">
    <name type="scientific">Lelliottia nimipressuralis</name>
    <dbReference type="NCBI Taxonomy" id="69220"/>
    <lineage>
        <taxon>Bacteria</taxon>
        <taxon>Pseudomonadati</taxon>
        <taxon>Pseudomonadota</taxon>
        <taxon>Gammaproteobacteria</taxon>
        <taxon>Enterobacterales</taxon>
        <taxon>Enterobacteriaceae</taxon>
        <taxon>Lelliottia</taxon>
    </lineage>
</organism>
<evidence type="ECO:0000313" key="4">
    <source>
        <dbReference type="Proteomes" id="UP000628560"/>
    </source>
</evidence>
<name>A0ABD4KDZ4_9ENTR</name>
<proteinExistence type="predicted"/>
<evidence type="ECO:0000313" key="3">
    <source>
        <dbReference type="Proteomes" id="UP000323910"/>
    </source>
</evidence>
<reference evidence="2 3" key="1">
    <citation type="submission" date="2019-08" db="EMBL/GenBank/DDBJ databases">
        <title>The draft genome of Lelliottia nimipressuralis strain CICC 24156.</title>
        <authorList>
            <person name="Wu W."/>
            <person name="Feng Y."/>
            <person name="Zong Z."/>
        </authorList>
    </citation>
    <scope>NUCLEOTIDE SEQUENCE [LARGE SCALE GENOMIC DNA]</scope>
    <source>
        <strain evidence="2 3">CICC 24156</strain>
    </source>
</reference>
<dbReference type="EMBL" id="VTFR01000003">
    <property type="protein sequence ID" value="TYT33965.1"/>
    <property type="molecule type" value="Genomic_DNA"/>
</dbReference>
<protein>
    <submittedName>
        <fullName evidence="1">Uncharacterized protein</fullName>
    </submittedName>
</protein>
<dbReference type="Proteomes" id="UP000628560">
    <property type="component" value="Unassembled WGS sequence"/>
</dbReference>